<dbReference type="PATRIC" id="fig|151081.8.peg.2632"/>
<dbReference type="SUPFAM" id="SSF141868">
    <property type="entry name" value="EAL domain-like"/>
    <property type="match status" value="1"/>
</dbReference>
<dbReference type="Gene3D" id="1.10.3210.10">
    <property type="entry name" value="Hypothetical protein af1432"/>
    <property type="match status" value="1"/>
</dbReference>
<evidence type="ECO:0000259" key="2">
    <source>
        <dbReference type="PROSITE" id="PS51833"/>
    </source>
</evidence>
<dbReference type="PROSITE" id="PS51833">
    <property type="entry name" value="HDOD"/>
    <property type="match status" value="1"/>
</dbReference>
<dbReference type="GeneID" id="58230060"/>
<dbReference type="PANTHER" id="PTHR33525">
    <property type="match status" value="1"/>
</dbReference>
<dbReference type="PIRSF" id="PIRSF003180">
    <property type="entry name" value="DiGMPpdiest_YuxH"/>
    <property type="match status" value="1"/>
</dbReference>
<accession>A0A0F4PMM5</accession>
<reference evidence="3 4" key="1">
    <citation type="journal article" date="2015" name="BMC Genomics">
        <title>Genome mining reveals unlocked bioactive potential of marine Gram-negative bacteria.</title>
        <authorList>
            <person name="Machado H."/>
            <person name="Sonnenschein E.C."/>
            <person name="Melchiorsen J."/>
            <person name="Gram L."/>
        </authorList>
    </citation>
    <scope>NUCLEOTIDE SEQUENCE [LARGE SCALE GENOMIC DNA]</scope>
    <source>
        <strain evidence="3 4">S3137</strain>
    </source>
</reference>
<dbReference type="InterPro" id="IPR014408">
    <property type="entry name" value="dGMP_Pdiesterase_EAL/HD-GYP"/>
</dbReference>
<dbReference type="InterPro" id="IPR052340">
    <property type="entry name" value="RNase_Y/CdgJ"/>
</dbReference>
<dbReference type="SUPFAM" id="SSF109604">
    <property type="entry name" value="HD-domain/PDEase-like"/>
    <property type="match status" value="1"/>
</dbReference>
<feature type="domain" description="HDOD" evidence="2">
    <location>
        <begin position="199"/>
        <end position="386"/>
    </location>
</feature>
<protein>
    <submittedName>
        <fullName evidence="3">Diguanylate phosphodiesterase</fullName>
    </submittedName>
</protein>
<name>A0A0F4PMM5_9GAMM</name>
<evidence type="ECO:0000313" key="4">
    <source>
        <dbReference type="Proteomes" id="UP000033664"/>
    </source>
</evidence>
<proteinExistence type="predicted"/>
<dbReference type="AlphaFoldDB" id="A0A0F4PMM5"/>
<dbReference type="OrthoDB" id="9804751at2"/>
<dbReference type="RefSeq" id="WP_045979858.1">
    <property type="nucleotide sequence ID" value="NZ_JXXY01000014.1"/>
</dbReference>
<dbReference type="InterPro" id="IPR013976">
    <property type="entry name" value="HDOD"/>
</dbReference>
<dbReference type="PROSITE" id="PS50883">
    <property type="entry name" value="EAL"/>
    <property type="match status" value="1"/>
</dbReference>
<organism evidence="3 4">
    <name type="scientific">Pseudoalteromonas ruthenica</name>
    <dbReference type="NCBI Taxonomy" id="151081"/>
    <lineage>
        <taxon>Bacteria</taxon>
        <taxon>Pseudomonadati</taxon>
        <taxon>Pseudomonadota</taxon>
        <taxon>Gammaproteobacteria</taxon>
        <taxon>Alteromonadales</taxon>
        <taxon>Pseudoalteromonadaceae</taxon>
        <taxon>Pseudoalteromonas</taxon>
    </lineage>
</organism>
<evidence type="ECO:0000259" key="1">
    <source>
        <dbReference type="PROSITE" id="PS50883"/>
    </source>
</evidence>
<sequence length="406" mass="46202">MNFYAARQPILDREKTLVGYELLFRDGLANVFPQINGDEATSKLIEGSQFTFGLEELTDNKPAYINFTLETLSKGYATMMGTDEIVVEILETVQPGKRLLALVQDLKEQGYTIALDDYKHQNVWRHFFPFIDIIKIDYLENSEQEIQEVVAAIKGFPNIKLLAEKVETYEQYQHALDLGFSYFQGFFFSKPEMVQSKALPPSELTLAELLYETSTSEMDLEKITKVFERDVNLSYKLLRYSNSAMFKRRAEVSTIKQALVVLGAKEIKKFLSLLFTAQLSSDKPAELMRLSLTRARFAEVLAEQHQNAGDPGRAFLTGMMSLLDAILDQDMAAVVERLPLANDIKAALRDNEGVLAGYITLVKYYEHAQWQQANATVEEMKLDANKVPDAYHEAIHWANEQMQAIM</sequence>
<dbReference type="Gene3D" id="3.20.20.450">
    <property type="entry name" value="EAL domain"/>
    <property type="match status" value="1"/>
</dbReference>
<dbReference type="InterPro" id="IPR035919">
    <property type="entry name" value="EAL_sf"/>
</dbReference>
<feature type="domain" description="EAL" evidence="1">
    <location>
        <begin position="1"/>
        <end position="205"/>
    </location>
</feature>
<gene>
    <name evidence="3" type="ORF">TW72_16285</name>
</gene>
<dbReference type="eggNOG" id="COG3434">
    <property type="taxonomic scope" value="Bacteria"/>
</dbReference>
<dbReference type="EMBL" id="JXXZ01000015">
    <property type="protein sequence ID" value="KJY96775.1"/>
    <property type="molecule type" value="Genomic_DNA"/>
</dbReference>
<dbReference type="Proteomes" id="UP000033664">
    <property type="component" value="Unassembled WGS sequence"/>
</dbReference>
<keyword evidence="4" id="KW-1185">Reference proteome</keyword>
<dbReference type="SMART" id="SM00052">
    <property type="entry name" value="EAL"/>
    <property type="match status" value="1"/>
</dbReference>
<evidence type="ECO:0000313" key="3">
    <source>
        <dbReference type="EMBL" id="KJY96775.1"/>
    </source>
</evidence>
<dbReference type="Pfam" id="PF00563">
    <property type="entry name" value="EAL"/>
    <property type="match status" value="1"/>
</dbReference>
<dbReference type="InterPro" id="IPR001633">
    <property type="entry name" value="EAL_dom"/>
</dbReference>
<dbReference type="Pfam" id="PF08668">
    <property type="entry name" value="HDOD"/>
    <property type="match status" value="1"/>
</dbReference>
<dbReference type="PANTHER" id="PTHR33525:SF4">
    <property type="entry name" value="CYCLIC DI-GMP PHOSPHODIESTERASE CDGJ"/>
    <property type="match status" value="1"/>
</dbReference>
<comment type="caution">
    <text evidence="3">The sequence shown here is derived from an EMBL/GenBank/DDBJ whole genome shotgun (WGS) entry which is preliminary data.</text>
</comment>